<sequence length="110" mass="11971">MSLINRTFLFVILLISCTVLAISQKCYDSNGVETGNTPCNASALVSHCCGPTFVCLDNGLCKPGPNSSDAGYQTFTAFYHAGCTDPTFKSEECSKFCMSGMSEMYRVTRY</sequence>
<gene>
    <name evidence="2" type="ORF">EJ04DRAFT_517577</name>
</gene>
<evidence type="ECO:0000313" key="2">
    <source>
        <dbReference type="EMBL" id="KAF2726894.1"/>
    </source>
</evidence>
<dbReference type="EMBL" id="ML996375">
    <property type="protein sequence ID" value="KAF2726894.1"/>
    <property type="molecule type" value="Genomic_DNA"/>
</dbReference>
<accession>A0A9P4QI63</accession>
<keyword evidence="3" id="KW-1185">Reference proteome</keyword>
<evidence type="ECO:0000256" key="1">
    <source>
        <dbReference type="SAM" id="SignalP"/>
    </source>
</evidence>
<organism evidence="2 3">
    <name type="scientific">Polyplosphaeria fusca</name>
    <dbReference type="NCBI Taxonomy" id="682080"/>
    <lineage>
        <taxon>Eukaryota</taxon>
        <taxon>Fungi</taxon>
        <taxon>Dikarya</taxon>
        <taxon>Ascomycota</taxon>
        <taxon>Pezizomycotina</taxon>
        <taxon>Dothideomycetes</taxon>
        <taxon>Pleosporomycetidae</taxon>
        <taxon>Pleosporales</taxon>
        <taxon>Tetraplosphaeriaceae</taxon>
        <taxon>Polyplosphaeria</taxon>
    </lineage>
</organism>
<name>A0A9P4QI63_9PLEO</name>
<comment type="caution">
    <text evidence="2">The sequence shown here is derived from an EMBL/GenBank/DDBJ whole genome shotgun (WGS) entry which is preliminary data.</text>
</comment>
<dbReference type="Proteomes" id="UP000799444">
    <property type="component" value="Unassembled WGS sequence"/>
</dbReference>
<reference evidence="2" key="1">
    <citation type="journal article" date="2020" name="Stud. Mycol.">
        <title>101 Dothideomycetes genomes: a test case for predicting lifestyles and emergence of pathogens.</title>
        <authorList>
            <person name="Haridas S."/>
            <person name="Albert R."/>
            <person name="Binder M."/>
            <person name="Bloem J."/>
            <person name="Labutti K."/>
            <person name="Salamov A."/>
            <person name="Andreopoulos B."/>
            <person name="Baker S."/>
            <person name="Barry K."/>
            <person name="Bills G."/>
            <person name="Bluhm B."/>
            <person name="Cannon C."/>
            <person name="Castanera R."/>
            <person name="Culley D."/>
            <person name="Daum C."/>
            <person name="Ezra D."/>
            <person name="Gonzalez J."/>
            <person name="Henrissat B."/>
            <person name="Kuo A."/>
            <person name="Liang C."/>
            <person name="Lipzen A."/>
            <person name="Lutzoni F."/>
            <person name="Magnuson J."/>
            <person name="Mondo S."/>
            <person name="Nolan M."/>
            <person name="Ohm R."/>
            <person name="Pangilinan J."/>
            <person name="Park H.-J."/>
            <person name="Ramirez L."/>
            <person name="Alfaro M."/>
            <person name="Sun H."/>
            <person name="Tritt A."/>
            <person name="Yoshinaga Y."/>
            <person name="Zwiers L.-H."/>
            <person name="Turgeon B."/>
            <person name="Goodwin S."/>
            <person name="Spatafora J."/>
            <person name="Crous P."/>
            <person name="Grigoriev I."/>
        </authorList>
    </citation>
    <scope>NUCLEOTIDE SEQUENCE</scope>
    <source>
        <strain evidence="2">CBS 125425</strain>
    </source>
</reference>
<dbReference type="OrthoDB" id="5215637at2759"/>
<evidence type="ECO:0000313" key="3">
    <source>
        <dbReference type="Proteomes" id="UP000799444"/>
    </source>
</evidence>
<dbReference type="PROSITE" id="PS51257">
    <property type="entry name" value="PROKAR_LIPOPROTEIN"/>
    <property type="match status" value="1"/>
</dbReference>
<keyword evidence="1" id="KW-0732">Signal</keyword>
<feature type="chain" id="PRO_5040319380" evidence="1">
    <location>
        <begin position="24"/>
        <end position="110"/>
    </location>
</feature>
<protein>
    <submittedName>
        <fullName evidence="2">Uncharacterized protein</fullName>
    </submittedName>
</protein>
<proteinExistence type="predicted"/>
<dbReference type="AlphaFoldDB" id="A0A9P4QI63"/>
<feature type="signal peptide" evidence="1">
    <location>
        <begin position="1"/>
        <end position="23"/>
    </location>
</feature>